<dbReference type="Proteomes" id="UP001206572">
    <property type="component" value="Unassembled WGS sequence"/>
</dbReference>
<evidence type="ECO:0000313" key="1">
    <source>
        <dbReference type="EMBL" id="MCS0596671.1"/>
    </source>
</evidence>
<dbReference type="InterPro" id="IPR040442">
    <property type="entry name" value="Pyrv_kinase-like_dom_sf"/>
</dbReference>
<accession>A0ABT2AKI2</accession>
<proteinExistence type="predicted"/>
<comment type="caution">
    <text evidence="1">The sequence shown here is derived from an EMBL/GenBank/DDBJ whole genome shotgun (WGS) entry which is preliminary data.</text>
</comment>
<reference evidence="1 2" key="1">
    <citation type="submission" date="2022-08" db="EMBL/GenBank/DDBJ databases">
        <title>Reclassification of Massilia species as members of the genera Telluria, Duganella, Pseudoduganella, Mokoshia gen. nov. and Zemynaea gen. nov. using orthogonal and non-orthogonal genome-based approaches.</title>
        <authorList>
            <person name="Bowman J.P."/>
        </authorList>
    </citation>
    <scope>NUCLEOTIDE SEQUENCE [LARGE SCALE GENOMIC DNA]</scope>
    <source>
        <strain evidence="1 2">JCM 31661</strain>
    </source>
</reference>
<keyword evidence="2" id="KW-1185">Reference proteome</keyword>
<dbReference type="SUPFAM" id="SSF51621">
    <property type="entry name" value="Phosphoenolpyruvate/pyruvate domain"/>
    <property type="match status" value="1"/>
</dbReference>
<dbReference type="PANTHER" id="PTHR42905">
    <property type="entry name" value="PHOSPHOENOLPYRUVATE CARBOXYLASE"/>
    <property type="match status" value="1"/>
</dbReference>
<dbReference type="RefSeq" id="WP_258827704.1">
    <property type="nucleotide sequence ID" value="NZ_JANUHA010000005.1"/>
</dbReference>
<name>A0ABT2AKI2_9BURK</name>
<dbReference type="PANTHER" id="PTHR42905:SF16">
    <property type="entry name" value="CARBOXYPHOSPHONOENOLPYRUVATE PHOSPHONOMUTASE-LIKE PROTEIN (AFU_ORTHOLOGUE AFUA_5G07230)"/>
    <property type="match status" value="1"/>
</dbReference>
<gene>
    <name evidence="1" type="ORF">NX780_09930</name>
</gene>
<evidence type="ECO:0000313" key="2">
    <source>
        <dbReference type="Proteomes" id="UP001206572"/>
    </source>
</evidence>
<dbReference type="InterPro" id="IPR015813">
    <property type="entry name" value="Pyrv/PenolPyrv_kinase-like_dom"/>
</dbReference>
<protein>
    <submittedName>
        <fullName evidence="1">Isocitrate lyase/phosphoenolpyruvate mutase family protein</fullName>
    </submittedName>
</protein>
<sequence length="253" mass="25488">MQEQRQAALQLAALHVKGRPLALYNAWDAGSAKAVAAAGARAVGTSSWALAAAHGFDDGEEIPLALVAQIAGRIVRSVALPVTVDIEGAYSSDPDTAAANVALLLAQGVAGINVEDRVVAGAGLHDIDSQCARIAAIRAMAESRGVPLFINARTDVFFTPSAAPRAVLGEAMARAEAYARAGASGLFVPGLLDIEVIGELAAATALPLNVMMMPGAPSVERVAAAGVARISHGPAPYLAAMAAVEAGARAALA</sequence>
<dbReference type="CDD" id="cd00377">
    <property type="entry name" value="ICL_PEPM"/>
    <property type="match status" value="1"/>
</dbReference>
<keyword evidence="1" id="KW-0456">Lyase</keyword>
<dbReference type="GO" id="GO:0016829">
    <property type="term" value="F:lyase activity"/>
    <property type="evidence" value="ECO:0007669"/>
    <property type="project" value="UniProtKB-KW"/>
</dbReference>
<dbReference type="InterPro" id="IPR039556">
    <property type="entry name" value="ICL/PEPM"/>
</dbReference>
<dbReference type="Gene3D" id="3.20.20.60">
    <property type="entry name" value="Phosphoenolpyruvate-binding domains"/>
    <property type="match status" value="1"/>
</dbReference>
<dbReference type="Pfam" id="PF13714">
    <property type="entry name" value="PEP_mutase"/>
    <property type="match status" value="1"/>
</dbReference>
<organism evidence="1 2">
    <name type="scientific">Massilia agri</name>
    <dbReference type="NCBI Taxonomy" id="1886785"/>
    <lineage>
        <taxon>Bacteria</taxon>
        <taxon>Pseudomonadati</taxon>
        <taxon>Pseudomonadota</taxon>
        <taxon>Betaproteobacteria</taxon>
        <taxon>Burkholderiales</taxon>
        <taxon>Oxalobacteraceae</taxon>
        <taxon>Telluria group</taxon>
        <taxon>Massilia</taxon>
    </lineage>
</organism>
<dbReference type="EMBL" id="JANUHA010000005">
    <property type="protein sequence ID" value="MCS0596671.1"/>
    <property type="molecule type" value="Genomic_DNA"/>
</dbReference>